<protein>
    <submittedName>
        <fullName evidence="2">Uncharacterized protein</fullName>
    </submittedName>
</protein>
<keyword evidence="3" id="KW-1185">Reference proteome</keyword>
<dbReference type="EMBL" id="VJMJ01000035">
    <property type="protein sequence ID" value="KAF0741745.1"/>
    <property type="molecule type" value="Genomic_DNA"/>
</dbReference>
<accession>A0A6G0XMY8</accession>
<organism evidence="2 3">
    <name type="scientific">Aphanomyces euteiches</name>
    <dbReference type="NCBI Taxonomy" id="100861"/>
    <lineage>
        <taxon>Eukaryota</taxon>
        <taxon>Sar</taxon>
        <taxon>Stramenopiles</taxon>
        <taxon>Oomycota</taxon>
        <taxon>Saprolegniomycetes</taxon>
        <taxon>Saprolegniales</taxon>
        <taxon>Verrucalvaceae</taxon>
        <taxon>Aphanomyces</taxon>
    </lineage>
</organism>
<feature type="region of interest" description="Disordered" evidence="1">
    <location>
        <begin position="1"/>
        <end position="23"/>
    </location>
</feature>
<evidence type="ECO:0000313" key="2">
    <source>
        <dbReference type="EMBL" id="KAF0741745.1"/>
    </source>
</evidence>
<proteinExistence type="predicted"/>
<gene>
    <name evidence="2" type="ORF">Ae201684_003117</name>
</gene>
<dbReference type="VEuPathDB" id="FungiDB:AeMF1_019856"/>
<evidence type="ECO:0000256" key="1">
    <source>
        <dbReference type="SAM" id="MobiDB-lite"/>
    </source>
</evidence>
<dbReference type="Proteomes" id="UP000481153">
    <property type="component" value="Unassembled WGS sequence"/>
</dbReference>
<evidence type="ECO:0000313" key="3">
    <source>
        <dbReference type="Proteomes" id="UP000481153"/>
    </source>
</evidence>
<reference evidence="2 3" key="1">
    <citation type="submission" date="2019-07" db="EMBL/GenBank/DDBJ databases">
        <title>Genomics analysis of Aphanomyces spp. identifies a new class of oomycete effector associated with host adaptation.</title>
        <authorList>
            <person name="Gaulin E."/>
        </authorList>
    </citation>
    <scope>NUCLEOTIDE SEQUENCE [LARGE SCALE GENOMIC DNA]</scope>
    <source>
        <strain evidence="2 3">ATCC 201684</strain>
    </source>
</reference>
<comment type="caution">
    <text evidence="2">The sequence shown here is derived from an EMBL/GenBank/DDBJ whole genome shotgun (WGS) entry which is preliminary data.</text>
</comment>
<name>A0A6G0XMY8_9STRA</name>
<dbReference type="AlphaFoldDB" id="A0A6G0XMY8"/>
<sequence>MGYADGFMQNAPALPKPPRFKGSTKAERRRFMDEYNLYISQTNALTANGIRPFIMPVAACIEPESKHRIALWGFVKNADDVTEAEWISFAQGLVNLFAFRYQAPSG</sequence>